<dbReference type="AlphaFoldDB" id="A0A6M2E1V2"/>
<sequence length="109" mass="11794">MNAAFALPILALISFVQCPSLVMMLPTYSSRSFPVIIVFSGFITLDFSMFISISYFLPTSTILSNINCSPSSVLDITTRSSAYLMALIFLPPTVKSPIFSSASLTSHSP</sequence>
<keyword evidence="1" id="KW-1133">Transmembrane helix</keyword>
<organism evidence="3">
    <name type="scientific">Xenopsylla cheopis</name>
    <name type="common">Oriental rat flea</name>
    <name type="synonym">Pulex cheopis</name>
    <dbReference type="NCBI Taxonomy" id="163159"/>
    <lineage>
        <taxon>Eukaryota</taxon>
        <taxon>Metazoa</taxon>
        <taxon>Ecdysozoa</taxon>
        <taxon>Arthropoda</taxon>
        <taxon>Hexapoda</taxon>
        <taxon>Insecta</taxon>
        <taxon>Pterygota</taxon>
        <taxon>Neoptera</taxon>
        <taxon>Endopterygota</taxon>
        <taxon>Siphonaptera</taxon>
        <taxon>Pulicidae</taxon>
        <taxon>Xenopsyllinae</taxon>
        <taxon>Xenopsylla</taxon>
    </lineage>
</organism>
<reference evidence="3" key="1">
    <citation type="submission" date="2020-03" db="EMBL/GenBank/DDBJ databases">
        <title>Transcriptomic Profiling of the Digestive Tract of the Rat Flea, Xenopsylla cheopis, Following Blood Feeding and Infection with Yersinia pestis.</title>
        <authorList>
            <person name="Bland D.M."/>
            <person name="Martens C.A."/>
            <person name="Virtaneva K."/>
            <person name="Kanakabandi K."/>
            <person name="Long D."/>
            <person name="Rosenke R."/>
            <person name="Saturday G.A."/>
            <person name="Hoyt F.H."/>
            <person name="Bruno D.P."/>
            <person name="Ribeiro J.M.C."/>
            <person name="Hinnebusch J."/>
        </authorList>
    </citation>
    <scope>NUCLEOTIDE SEQUENCE</scope>
</reference>
<evidence type="ECO:0000256" key="2">
    <source>
        <dbReference type="SAM" id="SignalP"/>
    </source>
</evidence>
<keyword evidence="2" id="KW-0732">Signal</keyword>
<dbReference type="EMBL" id="GIIL01007652">
    <property type="protein sequence ID" value="NOV51378.1"/>
    <property type="molecule type" value="Transcribed_RNA"/>
</dbReference>
<evidence type="ECO:0000256" key="1">
    <source>
        <dbReference type="SAM" id="Phobius"/>
    </source>
</evidence>
<protein>
    <submittedName>
        <fullName evidence="3">Putative product</fullName>
    </submittedName>
</protein>
<evidence type="ECO:0000313" key="3">
    <source>
        <dbReference type="EMBL" id="NOV51378.1"/>
    </source>
</evidence>
<accession>A0A6M2E1V2</accession>
<keyword evidence="1" id="KW-0472">Membrane</keyword>
<feature type="transmembrane region" description="Helical" evidence="1">
    <location>
        <begin position="34"/>
        <end position="57"/>
    </location>
</feature>
<feature type="chain" id="PRO_5027034616" evidence="2">
    <location>
        <begin position="19"/>
        <end position="109"/>
    </location>
</feature>
<proteinExistence type="predicted"/>
<keyword evidence="1" id="KW-0812">Transmembrane</keyword>
<name>A0A6M2E1V2_XENCH</name>
<feature type="signal peptide" evidence="2">
    <location>
        <begin position="1"/>
        <end position="18"/>
    </location>
</feature>